<proteinExistence type="predicted"/>
<feature type="transmembrane region" description="Helical" evidence="7">
    <location>
        <begin position="225"/>
        <end position="249"/>
    </location>
</feature>
<reference evidence="9" key="1">
    <citation type="submission" date="2020-06" db="EMBL/GenBank/DDBJ databases">
        <title>Legume-microbial interactions unlock mineral nutrients during tropical forest succession.</title>
        <authorList>
            <person name="Epihov D.Z."/>
        </authorList>
    </citation>
    <scope>NUCLEOTIDE SEQUENCE [LARGE SCALE GENOMIC DNA]</scope>
    <source>
        <strain evidence="9">Pan2503</strain>
    </source>
</reference>
<dbReference type="Pfam" id="PF07690">
    <property type="entry name" value="MFS_1"/>
    <property type="match status" value="1"/>
</dbReference>
<dbReference type="InterPro" id="IPR036259">
    <property type="entry name" value="MFS_trans_sf"/>
</dbReference>
<gene>
    <name evidence="9" type="ORF">HRJ53_16470</name>
</gene>
<dbReference type="EMBL" id="JACDQQ010001581">
    <property type="protein sequence ID" value="MBA0086576.1"/>
    <property type="molecule type" value="Genomic_DNA"/>
</dbReference>
<comment type="caution">
    <text evidence="9">The sequence shown here is derived from an EMBL/GenBank/DDBJ whole genome shotgun (WGS) entry which is preliminary data.</text>
</comment>
<dbReference type="InterPro" id="IPR050171">
    <property type="entry name" value="MFS_Transporters"/>
</dbReference>
<sequence length="412" mass="45686">MSFGQRLKEIRDGFERPFWVANISEIFERLSYYGAFASLALYLQGKLSFSTQQTGTLTGIFGGMVWFLAIFGGAVADKLGFRRALSLAYLILAIAYFLIGSIGAPWLAPLRNAVPLSLFVGCILMLPALGISLVKPCVLGTTASASKENVRSIGYSIYYTMVNIGGAAGPYVASWAHRHLGVESVFRVAALSVFAMFFAVLFFFREPQRATDAAPPSVYETLRNFVMVLGNPKFMLFLLLFTGYWMVFWQQYISLPGYVQRYIDARADVEFILITDGLAVILFTLLVNYLLRRIPALHAVILGTLVSSLSWLIVAFKPTVLGAVLSILVLALGEIIQQPRYYEYISRLAPPGQQGTYMGFAFLPIGIGSFIGGWFGGRMMHQFAEVAHQPQRAWYAIVGVGLLTTLLLWIYD</sequence>
<dbReference type="InterPro" id="IPR011701">
    <property type="entry name" value="MFS"/>
</dbReference>
<evidence type="ECO:0000256" key="7">
    <source>
        <dbReference type="SAM" id="Phobius"/>
    </source>
</evidence>
<dbReference type="PANTHER" id="PTHR23517:SF2">
    <property type="entry name" value="MULTIDRUG RESISTANCE PROTEIN MDTH"/>
    <property type="match status" value="1"/>
</dbReference>
<feature type="transmembrane region" description="Helical" evidence="7">
    <location>
        <begin position="296"/>
        <end position="314"/>
    </location>
</feature>
<dbReference type="Proteomes" id="UP000567293">
    <property type="component" value="Unassembled WGS sequence"/>
</dbReference>
<evidence type="ECO:0000256" key="2">
    <source>
        <dbReference type="ARBA" id="ARBA00022448"/>
    </source>
</evidence>
<evidence type="ECO:0000313" key="9">
    <source>
        <dbReference type="EMBL" id="MBA0086576.1"/>
    </source>
</evidence>
<keyword evidence="5 7" id="KW-1133">Transmembrane helix</keyword>
<feature type="transmembrane region" description="Helical" evidence="7">
    <location>
        <begin position="269"/>
        <end position="291"/>
    </location>
</feature>
<feature type="transmembrane region" description="Helical" evidence="7">
    <location>
        <begin position="357"/>
        <end position="377"/>
    </location>
</feature>
<keyword evidence="2" id="KW-0813">Transport</keyword>
<evidence type="ECO:0000313" key="10">
    <source>
        <dbReference type="Proteomes" id="UP000567293"/>
    </source>
</evidence>
<organism evidence="9 10">
    <name type="scientific">Candidatus Acidiferrum panamense</name>
    <dbReference type="NCBI Taxonomy" id="2741543"/>
    <lineage>
        <taxon>Bacteria</taxon>
        <taxon>Pseudomonadati</taxon>
        <taxon>Acidobacteriota</taxon>
        <taxon>Terriglobia</taxon>
        <taxon>Candidatus Acidiferrales</taxon>
        <taxon>Candidatus Acidiferrum</taxon>
    </lineage>
</organism>
<evidence type="ECO:0000256" key="1">
    <source>
        <dbReference type="ARBA" id="ARBA00004651"/>
    </source>
</evidence>
<evidence type="ECO:0000259" key="8">
    <source>
        <dbReference type="PROSITE" id="PS50850"/>
    </source>
</evidence>
<feature type="transmembrane region" description="Helical" evidence="7">
    <location>
        <begin position="114"/>
        <end position="134"/>
    </location>
</feature>
<evidence type="ECO:0000256" key="6">
    <source>
        <dbReference type="ARBA" id="ARBA00023136"/>
    </source>
</evidence>
<dbReference type="GO" id="GO:0005886">
    <property type="term" value="C:plasma membrane"/>
    <property type="evidence" value="ECO:0007669"/>
    <property type="project" value="UniProtKB-SubCell"/>
</dbReference>
<dbReference type="PROSITE" id="PS50850">
    <property type="entry name" value="MFS"/>
    <property type="match status" value="1"/>
</dbReference>
<dbReference type="SUPFAM" id="SSF103473">
    <property type="entry name" value="MFS general substrate transporter"/>
    <property type="match status" value="1"/>
</dbReference>
<keyword evidence="6 7" id="KW-0472">Membrane</keyword>
<dbReference type="GO" id="GO:0022857">
    <property type="term" value="F:transmembrane transporter activity"/>
    <property type="evidence" value="ECO:0007669"/>
    <property type="project" value="InterPro"/>
</dbReference>
<feature type="transmembrane region" description="Helical" evidence="7">
    <location>
        <begin position="55"/>
        <end position="75"/>
    </location>
</feature>
<keyword evidence="3" id="KW-1003">Cell membrane</keyword>
<dbReference type="PANTHER" id="PTHR23517">
    <property type="entry name" value="RESISTANCE PROTEIN MDTM, PUTATIVE-RELATED-RELATED"/>
    <property type="match status" value="1"/>
</dbReference>
<dbReference type="AlphaFoldDB" id="A0A7V8NSC3"/>
<feature type="transmembrane region" description="Helical" evidence="7">
    <location>
        <begin position="87"/>
        <end position="108"/>
    </location>
</feature>
<feature type="transmembrane region" description="Helical" evidence="7">
    <location>
        <begin position="185"/>
        <end position="204"/>
    </location>
</feature>
<protein>
    <submittedName>
        <fullName evidence="9">MFS transporter</fullName>
    </submittedName>
</protein>
<feature type="transmembrane region" description="Helical" evidence="7">
    <location>
        <begin position="393"/>
        <end position="411"/>
    </location>
</feature>
<keyword evidence="10" id="KW-1185">Reference proteome</keyword>
<feature type="domain" description="Major facilitator superfamily (MFS) profile" evidence="8">
    <location>
        <begin position="17"/>
        <end position="412"/>
    </location>
</feature>
<comment type="subcellular location">
    <subcellularLocation>
        <location evidence="1">Cell membrane</location>
        <topology evidence="1">Multi-pass membrane protein</topology>
    </subcellularLocation>
</comment>
<evidence type="ECO:0000256" key="4">
    <source>
        <dbReference type="ARBA" id="ARBA00022692"/>
    </source>
</evidence>
<keyword evidence="4 7" id="KW-0812">Transmembrane</keyword>
<name>A0A7V8NSC3_9BACT</name>
<dbReference type="Gene3D" id="1.20.1250.20">
    <property type="entry name" value="MFS general substrate transporter like domains"/>
    <property type="match status" value="2"/>
</dbReference>
<dbReference type="InterPro" id="IPR020846">
    <property type="entry name" value="MFS_dom"/>
</dbReference>
<feature type="non-terminal residue" evidence="9">
    <location>
        <position position="412"/>
    </location>
</feature>
<feature type="transmembrane region" description="Helical" evidence="7">
    <location>
        <begin position="155"/>
        <end position="173"/>
    </location>
</feature>
<accession>A0A7V8NSC3</accession>
<evidence type="ECO:0000256" key="3">
    <source>
        <dbReference type="ARBA" id="ARBA00022475"/>
    </source>
</evidence>
<feature type="transmembrane region" description="Helical" evidence="7">
    <location>
        <begin position="320"/>
        <end position="336"/>
    </location>
</feature>
<evidence type="ECO:0000256" key="5">
    <source>
        <dbReference type="ARBA" id="ARBA00022989"/>
    </source>
</evidence>